<dbReference type="InterPro" id="IPR004037">
    <property type="entry name" value="Ribosomal_eL8-like_CS"/>
</dbReference>
<accession>A0A4Y7T5K2</accession>
<dbReference type="GO" id="GO:0005840">
    <property type="term" value="C:ribosome"/>
    <property type="evidence" value="ECO:0007669"/>
    <property type="project" value="UniProtKB-KW"/>
</dbReference>
<dbReference type="PRINTS" id="PR00882">
    <property type="entry name" value="RIBOSOMALL7A"/>
</dbReference>
<keyword evidence="7" id="KW-1185">Reference proteome</keyword>
<dbReference type="Gene3D" id="3.30.1330.30">
    <property type="match status" value="1"/>
</dbReference>
<comment type="caution">
    <text evidence="6">The sequence shown here is derived from an EMBL/GenBank/DDBJ whole genome shotgun (WGS) entry which is preliminary data.</text>
</comment>
<dbReference type="AlphaFoldDB" id="A0A4Y7T5K2"/>
<keyword evidence="2" id="KW-0689">Ribosomal protein</keyword>
<dbReference type="PRINTS" id="PR00881">
    <property type="entry name" value="L7ARS6FAMILY"/>
</dbReference>
<sequence>MLAHFSSQGRALSYPLKSTILDQWWVMDAVQDYDDVGPGPSGVTSLNAIRPRPEDYRRNGECMLDEWASSTSGVKYISQIEELEMDESKVMLSSVVYSTSDEACTPVWAPKKTGTKKPAAAPFGASKAAKAKKNPLFEATPKNFGIGQDIQPVRDLTRFVKWPEYVRLQRQKVILNQRLKVPPAIAQFSHTLDKNTATQLFKLLNKRRRPVSMPPAATAAENKEVKSDKKPLFAKYGLNHVVALVEAKKASLVVIAHDVDPIELVVYLPCLCAVKMGVPYVIVKGKARLGTVVHKKSAAVVAIQEVRSEDQRDLATLISCLQRPTSPTSTRRLAASGVEDFRGNKSTQMMRKRAKAAGQSTTNPALGKL</sequence>
<feature type="domain" description="Ribosomal protein eL8/eL30/eS12/Gadd45" evidence="5">
    <location>
        <begin position="225"/>
        <end position="306"/>
    </location>
</feature>
<keyword evidence="3" id="KW-0687">Ribonucleoprotein</keyword>
<feature type="compositionally biased region" description="Polar residues" evidence="4">
    <location>
        <begin position="358"/>
        <end position="369"/>
    </location>
</feature>
<dbReference type="SUPFAM" id="SSF55315">
    <property type="entry name" value="L30e-like"/>
    <property type="match status" value="1"/>
</dbReference>
<dbReference type="InterPro" id="IPR018492">
    <property type="entry name" value="Ribosomal_eL8/Nhp2"/>
</dbReference>
<feature type="region of interest" description="Disordered" evidence="4">
    <location>
        <begin position="345"/>
        <end position="369"/>
    </location>
</feature>
<protein>
    <submittedName>
        <fullName evidence="6">L30e-like protein</fullName>
    </submittedName>
</protein>
<dbReference type="InterPro" id="IPR029064">
    <property type="entry name" value="Ribosomal_eL30-like_sf"/>
</dbReference>
<dbReference type="Proteomes" id="UP000298030">
    <property type="component" value="Unassembled WGS sequence"/>
</dbReference>
<dbReference type="InterPro" id="IPR001921">
    <property type="entry name" value="Ribosomal_eL8_euk"/>
</dbReference>
<evidence type="ECO:0000256" key="4">
    <source>
        <dbReference type="SAM" id="MobiDB-lite"/>
    </source>
</evidence>
<evidence type="ECO:0000313" key="6">
    <source>
        <dbReference type="EMBL" id="TEB29228.1"/>
    </source>
</evidence>
<proteinExistence type="inferred from homology"/>
<dbReference type="InterPro" id="IPR050257">
    <property type="entry name" value="eL8/uL1-like"/>
</dbReference>
<comment type="similarity">
    <text evidence="1">Belongs to the eukaryotic ribosomal protein eL8 family.</text>
</comment>
<dbReference type="Pfam" id="PF01248">
    <property type="entry name" value="Ribosomal_L7Ae"/>
    <property type="match status" value="1"/>
</dbReference>
<dbReference type="GO" id="GO:1990904">
    <property type="term" value="C:ribonucleoprotein complex"/>
    <property type="evidence" value="ECO:0007669"/>
    <property type="project" value="UniProtKB-KW"/>
</dbReference>
<gene>
    <name evidence="6" type="ORF">FA13DRAFT_1815375</name>
</gene>
<dbReference type="PANTHER" id="PTHR23105">
    <property type="entry name" value="RIBOSOMAL PROTEIN L7AE FAMILY MEMBER"/>
    <property type="match status" value="1"/>
</dbReference>
<dbReference type="GO" id="GO:0003723">
    <property type="term" value="F:RNA binding"/>
    <property type="evidence" value="ECO:0007669"/>
    <property type="project" value="InterPro"/>
</dbReference>
<evidence type="ECO:0000256" key="1">
    <source>
        <dbReference type="ARBA" id="ARBA00007337"/>
    </source>
</evidence>
<evidence type="ECO:0000313" key="7">
    <source>
        <dbReference type="Proteomes" id="UP000298030"/>
    </source>
</evidence>
<dbReference type="STRING" id="71717.A0A4Y7T5K2"/>
<dbReference type="InterPro" id="IPR004038">
    <property type="entry name" value="Ribosomal_eL8/eL30/eS12/Gad45"/>
</dbReference>
<evidence type="ECO:0000256" key="3">
    <source>
        <dbReference type="ARBA" id="ARBA00023274"/>
    </source>
</evidence>
<evidence type="ECO:0000256" key="2">
    <source>
        <dbReference type="ARBA" id="ARBA00022980"/>
    </source>
</evidence>
<reference evidence="6 7" key="1">
    <citation type="journal article" date="2019" name="Nat. Ecol. Evol.">
        <title>Megaphylogeny resolves global patterns of mushroom evolution.</title>
        <authorList>
            <person name="Varga T."/>
            <person name="Krizsan K."/>
            <person name="Foldi C."/>
            <person name="Dima B."/>
            <person name="Sanchez-Garcia M."/>
            <person name="Sanchez-Ramirez S."/>
            <person name="Szollosi G.J."/>
            <person name="Szarkandi J.G."/>
            <person name="Papp V."/>
            <person name="Albert L."/>
            <person name="Andreopoulos W."/>
            <person name="Angelini C."/>
            <person name="Antonin V."/>
            <person name="Barry K.W."/>
            <person name="Bougher N.L."/>
            <person name="Buchanan P."/>
            <person name="Buyck B."/>
            <person name="Bense V."/>
            <person name="Catcheside P."/>
            <person name="Chovatia M."/>
            <person name="Cooper J."/>
            <person name="Damon W."/>
            <person name="Desjardin D."/>
            <person name="Finy P."/>
            <person name="Geml J."/>
            <person name="Haridas S."/>
            <person name="Hughes K."/>
            <person name="Justo A."/>
            <person name="Karasinski D."/>
            <person name="Kautmanova I."/>
            <person name="Kiss B."/>
            <person name="Kocsube S."/>
            <person name="Kotiranta H."/>
            <person name="LaButti K.M."/>
            <person name="Lechner B.E."/>
            <person name="Liimatainen K."/>
            <person name="Lipzen A."/>
            <person name="Lukacs Z."/>
            <person name="Mihaltcheva S."/>
            <person name="Morgado L.N."/>
            <person name="Niskanen T."/>
            <person name="Noordeloos M.E."/>
            <person name="Ohm R.A."/>
            <person name="Ortiz-Santana B."/>
            <person name="Ovrebo C."/>
            <person name="Racz N."/>
            <person name="Riley R."/>
            <person name="Savchenko A."/>
            <person name="Shiryaev A."/>
            <person name="Soop K."/>
            <person name="Spirin V."/>
            <person name="Szebenyi C."/>
            <person name="Tomsovsky M."/>
            <person name="Tulloss R.E."/>
            <person name="Uehling J."/>
            <person name="Grigoriev I.V."/>
            <person name="Vagvolgyi C."/>
            <person name="Papp T."/>
            <person name="Martin F.M."/>
            <person name="Miettinen O."/>
            <person name="Hibbett D.S."/>
            <person name="Nagy L.G."/>
        </authorList>
    </citation>
    <scope>NUCLEOTIDE SEQUENCE [LARGE SCALE GENOMIC DNA]</scope>
    <source>
        <strain evidence="6 7">FP101781</strain>
    </source>
</reference>
<dbReference type="PROSITE" id="PS01082">
    <property type="entry name" value="RIBOSOMAL_L7AE"/>
    <property type="match status" value="1"/>
</dbReference>
<dbReference type="OrthoDB" id="29563at2759"/>
<evidence type="ECO:0000259" key="5">
    <source>
        <dbReference type="Pfam" id="PF01248"/>
    </source>
</evidence>
<organism evidence="6 7">
    <name type="scientific">Coprinellus micaceus</name>
    <name type="common">Glistening ink-cap mushroom</name>
    <name type="synonym">Coprinus micaceus</name>
    <dbReference type="NCBI Taxonomy" id="71717"/>
    <lineage>
        <taxon>Eukaryota</taxon>
        <taxon>Fungi</taxon>
        <taxon>Dikarya</taxon>
        <taxon>Basidiomycota</taxon>
        <taxon>Agaricomycotina</taxon>
        <taxon>Agaricomycetes</taxon>
        <taxon>Agaricomycetidae</taxon>
        <taxon>Agaricales</taxon>
        <taxon>Agaricineae</taxon>
        <taxon>Psathyrellaceae</taxon>
        <taxon>Coprinellus</taxon>
    </lineage>
</organism>
<name>A0A4Y7T5K2_COPMI</name>
<dbReference type="EMBL" id="QPFP01000028">
    <property type="protein sequence ID" value="TEB29228.1"/>
    <property type="molecule type" value="Genomic_DNA"/>
</dbReference>
<dbReference type="GO" id="GO:0042254">
    <property type="term" value="P:ribosome biogenesis"/>
    <property type="evidence" value="ECO:0007669"/>
    <property type="project" value="InterPro"/>
</dbReference>